<evidence type="ECO:0000259" key="4">
    <source>
        <dbReference type="PROSITE" id="PS51349"/>
    </source>
</evidence>
<accession>A0A8J8WE20</accession>
<dbReference type="GO" id="GO:0016491">
    <property type="term" value="F:oxidoreductase activity"/>
    <property type="evidence" value="ECO:0007669"/>
    <property type="project" value="UniProtKB-KW"/>
</dbReference>
<dbReference type="PROSITE" id="PS50255">
    <property type="entry name" value="CYTOCHROME_B5_2"/>
    <property type="match status" value="1"/>
</dbReference>
<dbReference type="Proteomes" id="UP000631181">
    <property type="component" value="Unassembled WGS sequence"/>
</dbReference>
<reference evidence="5" key="1">
    <citation type="journal article" date="2020" name="Front. Microbiol.">
        <title>Gene regulatory networks of Penicillium echinulatum 2HH and Penicillium oxalicum 114-2 inferred by a computational biology approach.</title>
        <authorList>
            <person name="Lenz A.R."/>
            <person name="Galan-Vasquez E."/>
            <person name="Balbinot E."/>
            <person name="De Abreu F.P."/>
            <person name="De Oliveira N.S."/>
            <person name="Da Rosa L.O."/>
            <person name="De Avila E Silva S."/>
            <person name="Camassola M."/>
            <person name="Dillon A.J.P."/>
            <person name="Perez-Rueda E."/>
        </authorList>
    </citation>
    <scope>NUCLEOTIDE SEQUENCE</scope>
    <source>
        <strain evidence="5">S1M29</strain>
    </source>
</reference>
<evidence type="ECO:0008006" key="7">
    <source>
        <dbReference type="Google" id="ProtNLM"/>
    </source>
</evidence>
<dbReference type="SMART" id="SM01117">
    <property type="entry name" value="Cyt-b5"/>
    <property type="match status" value="1"/>
</dbReference>
<evidence type="ECO:0000256" key="2">
    <source>
        <dbReference type="ARBA" id="ARBA00023002"/>
    </source>
</evidence>
<dbReference type="FunFam" id="3.10.120.10:FF:000009">
    <property type="entry name" value="Cytochrome b2, mitochondrial, putative"/>
    <property type="match status" value="1"/>
</dbReference>
<dbReference type="InterPro" id="IPR037396">
    <property type="entry name" value="FMN_HAD"/>
</dbReference>
<dbReference type="InterPro" id="IPR036400">
    <property type="entry name" value="Cyt_B5-like_heme/steroid_sf"/>
</dbReference>
<dbReference type="PROSITE" id="PS51349">
    <property type="entry name" value="FMN_HYDROXY_ACID_DH_2"/>
    <property type="match status" value="1"/>
</dbReference>
<comment type="cofactor">
    <cofactor evidence="1">
        <name>FMN</name>
        <dbReference type="ChEBI" id="CHEBI:58210"/>
    </cofactor>
</comment>
<feature type="domain" description="FMN hydroxy acid dehydrogenase" evidence="4">
    <location>
        <begin position="103"/>
        <end position="354"/>
    </location>
</feature>
<evidence type="ECO:0000259" key="3">
    <source>
        <dbReference type="PROSITE" id="PS50255"/>
    </source>
</evidence>
<gene>
    <name evidence="5" type="ORF">PECM_004283</name>
</gene>
<keyword evidence="6" id="KW-1185">Reference proteome</keyword>
<sequence>MAVRWISSQEIARHGTLEDCWLVVDNQVWDVSAFAPDHPGGVEIILRFAGRDATAAYNQIHSPDLIKKALPPTQLIGQLDLSTIDKTWSQEASLPSKSSSVRPPLSTILSSHDFEEIARDSLSKKAWAFYSSAATDLISVKNNQLFYQRIWMRPRLLRNVSTVSTQVTVLGATFALPVIAAPVALARLANLCGEKGIARAAARTRTGYCIPITASYPAEEIIASVDRDHPFFFQLYVNKNRASSEDILSRVWDLGIRTLFVTIDTPTPGKREADERVRTEESIAMPMTGTNASQDARGSGITRTTGSFLDGALSWNDLTWLRKHWQGRLVLKGVQSVEDALLAMDAQVEGIVLR</sequence>
<protein>
    <recommendedName>
        <fullName evidence="7">Cytochrome b5 heme-binding domain-containing protein</fullName>
    </recommendedName>
</protein>
<proteinExistence type="predicted"/>
<dbReference type="PANTHER" id="PTHR10578">
    <property type="entry name" value="S -2-HYDROXY-ACID OXIDASE-RELATED"/>
    <property type="match status" value="1"/>
</dbReference>
<dbReference type="EMBL" id="WIWV01000270">
    <property type="protein sequence ID" value="KAF7712073.1"/>
    <property type="molecule type" value="Genomic_DNA"/>
</dbReference>
<feature type="domain" description="Cytochrome b5 heme-binding" evidence="3">
    <location>
        <begin position="3"/>
        <end position="80"/>
    </location>
</feature>
<name>A0A8J8WE20_9EURO</name>
<dbReference type="InterPro" id="IPR000262">
    <property type="entry name" value="FMN-dep_DH"/>
</dbReference>
<dbReference type="AlphaFoldDB" id="A0A8J8WE20"/>
<dbReference type="Gene3D" id="3.10.120.10">
    <property type="entry name" value="Cytochrome b5-like heme/steroid binding domain"/>
    <property type="match status" value="1"/>
</dbReference>
<dbReference type="OrthoDB" id="1925334at2759"/>
<dbReference type="Gene3D" id="3.20.20.70">
    <property type="entry name" value="Aldolase class I"/>
    <property type="match status" value="1"/>
</dbReference>
<dbReference type="SUPFAM" id="SSF51395">
    <property type="entry name" value="FMN-linked oxidoreductases"/>
    <property type="match status" value="1"/>
</dbReference>
<organism evidence="5 6">
    <name type="scientific">Penicillium ucsense</name>
    <dbReference type="NCBI Taxonomy" id="2839758"/>
    <lineage>
        <taxon>Eukaryota</taxon>
        <taxon>Fungi</taxon>
        <taxon>Dikarya</taxon>
        <taxon>Ascomycota</taxon>
        <taxon>Pezizomycotina</taxon>
        <taxon>Eurotiomycetes</taxon>
        <taxon>Eurotiomycetidae</taxon>
        <taxon>Eurotiales</taxon>
        <taxon>Aspergillaceae</taxon>
        <taxon>Penicillium</taxon>
    </lineage>
</organism>
<dbReference type="SUPFAM" id="SSF55856">
    <property type="entry name" value="Cytochrome b5-like heme/steroid binding domain"/>
    <property type="match status" value="1"/>
</dbReference>
<dbReference type="PANTHER" id="PTHR10578:SF104">
    <property type="entry name" value="CYTOCHROME B2, MITOCHONDRIAL-RELATED"/>
    <property type="match status" value="1"/>
</dbReference>
<evidence type="ECO:0000313" key="6">
    <source>
        <dbReference type="Proteomes" id="UP000631181"/>
    </source>
</evidence>
<evidence type="ECO:0000256" key="1">
    <source>
        <dbReference type="ARBA" id="ARBA00001917"/>
    </source>
</evidence>
<dbReference type="InterPro" id="IPR013785">
    <property type="entry name" value="Aldolase_TIM"/>
</dbReference>
<dbReference type="Pfam" id="PF00173">
    <property type="entry name" value="Cyt-b5"/>
    <property type="match status" value="1"/>
</dbReference>
<comment type="caution">
    <text evidence="5">The sequence shown here is derived from an EMBL/GenBank/DDBJ whole genome shotgun (WGS) entry which is preliminary data.</text>
</comment>
<keyword evidence="2" id="KW-0560">Oxidoreductase</keyword>
<dbReference type="InterPro" id="IPR001199">
    <property type="entry name" value="Cyt_B5-like_heme/steroid-bd"/>
</dbReference>
<dbReference type="Pfam" id="PF01070">
    <property type="entry name" value="FMN_dh"/>
    <property type="match status" value="1"/>
</dbReference>
<evidence type="ECO:0000313" key="5">
    <source>
        <dbReference type="EMBL" id="KAF7712073.1"/>
    </source>
</evidence>
<dbReference type="PRINTS" id="PR00363">
    <property type="entry name" value="CYTOCHROMEB5"/>
</dbReference>